<dbReference type="PANTHER" id="PTHR43811:SF19">
    <property type="entry name" value="39 KDA FK506-BINDING NUCLEAR PROTEIN"/>
    <property type="match status" value="1"/>
</dbReference>
<evidence type="ECO:0000256" key="4">
    <source>
        <dbReference type="ARBA" id="ARBA00023110"/>
    </source>
</evidence>
<evidence type="ECO:0000259" key="8">
    <source>
        <dbReference type="PROSITE" id="PS50059"/>
    </source>
</evidence>
<evidence type="ECO:0000256" key="3">
    <source>
        <dbReference type="ARBA" id="ARBA00013194"/>
    </source>
</evidence>
<dbReference type="InterPro" id="IPR046357">
    <property type="entry name" value="PPIase_dom_sf"/>
</dbReference>
<dbReference type="InterPro" id="IPR001179">
    <property type="entry name" value="PPIase_FKBP_dom"/>
</dbReference>
<feature type="region of interest" description="Disordered" evidence="7">
    <location>
        <begin position="328"/>
        <end position="347"/>
    </location>
</feature>
<gene>
    <name evidence="9" type="ORF">ACFOWM_01180</name>
</gene>
<keyword evidence="10" id="KW-1185">Reference proteome</keyword>
<dbReference type="GO" id="GO:0003755">
    <property type="term" value="F:peptidyl-prolyl cis-trans isomerase activity"/>
    <property type="evidence" value="ECO:0007669"/>
    <property type="project" value="UniProtKB-EC"/>
</dbReference>
<dbReference type="PROSITE" id="PS51257">
    <property type="entry name" value="PROKAR_LIPOPROTEIN"/>
    <property type="match status" value="1"/>
</dbReference>
<feature type="domain" description="PPIase FKBP-type" evidence="8">
    <location>
        <begin position="208"/>
        <end position="305"/>
    </location>
</feature>
<comment type="similarity">
    <text evidence="2">Belongs to the FKBP-type PPIase family.</text>
</comment>
<dbReference type="Gene3D" id="3.10.50.40">
    <property type="match status" value="2"/>
</dbReference>
<dbReference type="RefSeq" id="WP_379705890.1">
    <property type="nucleotide sequence ID" value="NZ_JBHSCZ010000001.1"/>
</dbReference>
<organism evidence="9 10">
    <name type="scientific">Ferruginibacter yonginensis</name>
    <dbReference type="NCBI Taxonomy" id="1310416"/>
    <lineage>
        <taxon>Bacteria</taxon>
        <taxon>Pseudomonadati</taxon>
        <taxon>Bacteroidota</taxon>
        <taxon>Chitinophagia</taxon>
        <taxon>Chitinophagales</taxon>
        <taxon>Chitinophagaceae</taxon>
        <taxon>Ferruginibacter</taxon>
    </lineage>
</organism>
<dbReference type="PANTHER" id="PTHR43811">
    <property type="entry name" value="FKBP-TYPE PEPTIDYL-PROLYL CIS-TRANS ISOMERASE FKPA"/>
    <property type="match status" value="1"/>
</dbReference>
<accession>A0ABV8QNZ0</accession>
<dbReference type="Pfam" id="PF00254">
    <property type="entry name" value="FKBP_C"/>
    <property type="match status" value="1"/>
</dbReference>
<dbReference type="PROSITE" id="PS50059">
    <property type="entry name" value="FKBP_PPIASE"/>
    <property type="match status" value="1"/>
</dbReference>
<reference evidence="10" key="1">
    <citation type="journal article" date="2019" name="Int. J. Syst. Evol. Microbiol.">
        <title>The Global Catalogue of Microorganisms (GCM) 10K type strain sequencing project: providing services to taxonomists for standard genome sequencing and annotation.</title>
        <authorList>
            <consortium name="The Broad Institute Genomics Platform"/>
            <consortium name="The Broad Institute Genome Sequencing Center for Infectious Disease"/>
            <person name="Wu L."/>
            <person name="Ma J."/>
        </authorList>
    </citation>
    <scope>NUCLEOTIDE SEQUENCE [LARGE SCALE GENOMIC DNA]</scope>
    <source>
        <strain evidence="10">CECT 8289</strain>
    </source>
</reference>
<dbReference type="EC" id="5.2.1.8" evidence="3 6"/>
<dbReference type="Proteomes" id="UP001595907">
    <property type="component" value="Unassembled WGS sequence"/>
</dbReference>
<proteinExistence type="inferred from homology"/>
<keyword evidence="4 6" id="KW-0697">Rotamase</keyword>
<evidence type="ECO:0000256" key="7">
    <source>
        <dbReference type="SAM" id="MobiDB-lite"/>
    </source>
</evidence>
<evidence type="ECO:0000313" key="10">
    <source>
        <dbReference type="Proteomes" id="UP001595907"/>
    </source>
</evidence>
<evidence type="ECO:0000256" key="6">
    <source>
        <dbReference type="PROSITE-ProRule" id="PRU00277"/>
    </source>
</evidence>
<keyword evidence="5 6" id="KW-0413">Isomerase</keyword>
<name>A0ABV8QNZ0_9BACT</name>
<evidence type="ECO:0000313" key="9">
    <source>
        <dbReference type="EMBL" id="MFC4261476.1"/>
    </source>
</evidence>
<protein>
    <recommendedName>
        <fullName evidence="3 6">peptidylprolyl isomerase</fullName>
        <ecNumber evidence="3 6">5.2.1.8</ecNumber>
    </recommendedName>
</protein>
<sequence length="347" mass="37488">MRKIAYLLFAVVTLTACNQSFKKGDEGIQYKIIADGKGETIKPGDYIEFHFTSILNNGKKDSILNTTREMGAPQIILFDSTSLPPAYFKIFKLLRKGDSLCTKVLTDSVFKKQPEGSMPPFMKKGQYLFTNIKITNVYKTKEAADSAQKLAATAMQEAAKAKSAAQLVKDDKVLNEYFAKNNIKAIKTPVGAYVEILQPGTGANLDTTSVAKINYTGKTLAGKMFDSNTDPSMKHVEPLTVNLTNDQSLGGGVIVGMADALKLLNKGAKAKLYIPSTLGYGPQGNGGDIGPNENLIFEVEILNVLDKAAAAADAAAAQKKFQEMQKRYMDSIQKANPQPAQTAPAGK</sequence>
<evidence type="ECO:0000256" key="2">
    <source>
        <dbReference type="ARBA" id="ARBA00006577"/>
    </source>
</evidence>
<dbReference type="SUPFAM" id="SSF54534">
    <property type="entry name" value="FKBP-like"/>
    <property type="match status" value="2"/>
</dbReference>
<comment type="catalytic activity">
    <reaction evidence="1 6">
        <text>[protein]-peptidylproline (omega=180) = [protein]-peptidylproline (omega=0)</text>
        <dbReference type="Rhea" id="RHEA:16237"/>
        <dbReference type="Rhea" id="RHEA-COMP:10747"/>
        <dbReference type="Rhea" id="RHEA-COMP:10748"/>
        <dbReference type="ChEBI" id="CHEBI:83833"/>
        <dbReference type="ChEBI" id="CHEBI:83834"/>
        <dbReference type="EC" id="5.2.1.8"/>
    </reaction>
</comment>
<dbReference type="EMBL" id="JBHSCZ010000001">
    <property type="protein sequence ID" value="MFC4261476.1"/>
    <property type="molecule type" value="Genomic_DNA"/>
</dbReference>
<evidence type="ECO:0000256" key="5">
    <source>
        <dbReference type="ARBA" id="ARBA00023235"/>
    </source>
</evidence>
<evidence type="ECO:0000256" key="1">
    <source>
        <dbReference type="ARBA" id="ARBA00000971"/>
    </source>
</evidence>
<comment type="caution">
    <text evidence="9">The sequence shown here is derived from an EMBL/GenBank/DDBJ whole genome shotgun (WGS) entry which is preliminary data.</text>
</comment>